<dbReference type="EMBL" id="BRZM01003047">
    <property type="protein sequence ID" value="GLD75533.1"/>
    <property type="molecule type" value="Genomic_DNA"/>
</dbReference>
<gene>
    <name evidence="3" type="ORF">AKAME5_002686700</name>
</gene>
<dbReference type="InterPro" id="IPR025739">
    <property type="entry name" value="FAM110_N"/>
</dbReference>
<evidence type="ECO:0000313" key="4">
    <source>
        <dbReference type="Proteomes" id="UP001279410"/>
    </source>
</evidence>
<evidence type="ECO:0000259" key="2">
    <source>
        <dbReference type="Pfam" id="PF14161"/>
    </source>
</evidence>
<proteinExistence type="predicted"/>
<evidence type="ECO:0000313" key="3">
    <source>
        <dbReference type="EMBL" id="GLD75533.1"/>
    </source>
</evidence>
<reference evidence="3" key="1">
    <citation type="submission" date="2022-08" db="EMBL/GenBank/DDBJ databases">
        <title>Genome sequencing of akame (Lates japonicus).</title>
        <authorList>
            <person name="Hashiguchi Y."/>
            <person name="Takahashi H."/>
        </authorList>
    </citation>
    <scope>NUCLEOTIDE SEQUENCE</scope>
    <source>
        <strain evidence="3">Kochi</strain>
    </source>
</reference>
<dbReference type="Pfam" id="PF14161">
    <property type="entry name" value="FAM110_N"/>
    <property type="match status" value="1"/>
</dbReference>
<dbReference type="AlphaFoldDB" id="A0AAD3NNB2"/>
<dbReference type="Proteomes" id="UP001279410">
    <property type="component" value="Unassembled WGS sequence"/>
</dbReference>
<evidence type="ECO:0000256" key="1">
    <source>
        <dbReference type="SAM" id="MobiDB-lite"/>
    </source>
</evidence>
<protein>
    <submittedName>
        <fullName evidence="3">Protein FAM110A</fullName>
    </submittedName>
</protein>
<keyword evidence="4" id="KW-1185">Reference proteome</keyword>
<feature type="region of interest" description="Disordered" evidence="1">
    <location>
        <begin position="62"/>
        <end position="84"/>
    </location>
</feature>
<accession>A0AAD3NNB2</accession>
<organism evidence="3 4">
    <name type="scientific">Lates japonicus</name>
    <name type="common">Japanese lates</name>
    <dbReference type="NCBI Taxonomy" id="270547"/>
    <lineage>
        <taxon>Eukaryota</taxon>
        <taxon>Metazoa</taxon>
        <taxon>Chordata</taxon>
        <taxon>Craniata</taxon>
        <taxon>Vertebrata</taxon>
        <taxon>Euteleostomi</taxon>
        <taxon>Actinopterygii</taxon>
        <taxon>Neopterygii</taxon>
        <taxon>Teleostei</taxon>
        <taxon>Neoteleostei</taxon>
        <taxon>Acanthomorphata</taxon>
        <taxon>Carangaria</taxon>
        <taxon>Carangaria incertae sedis</taxon>
        <taxon>Centropomidae</taxon>
        <taxon>Lates</taxon>
    </lineage>
</organism>
<name>A0AAD3NNB2_LATJO</name>
<feature type="compositionally biased region" description="Basic and acidic residues" evidence="1">
    <location>
        <begin position="67"/>
        <end position="78"/>
    </location>
</feature>
<comment type="caution">
    <text evidence="3">The sequence shown here is derived from an EMBL/GenBank/DDBJ whole genome shotgun (WGS) entry which is preliminary data.</text>
</comment>
<feature type="domain" description="Centrosome-associated FAM110 N-terminal" evidence="2">
    <location>
        <begin position="16"/>
        <end position="33"/>
    </location>
</feature>
<sequence>MPVETLRRARSPPGWRPFTSAMPFRILNKGPDTPVVRLEPARMMLQCQISTPPARKVLAAQWMENGGGERDQGEKRTSSTDILE</sequence>